<dbReference type="Gene3D" id="3.20.20.80">
    <property type="entry name" value="Glycosidases"/>
    <property type="match status" value="1"/>
</dbReference>
<evidence type="ECO:0000256" key="8">
    <source>
        <dbReference type="ARBA" id="ARBA00022801"/>
    </source>
</evidence>
<comment type="subunit">
    <text evidence="5">Homotetramer.</text>
</comment>
<feature type="signal peptide" evidence="11">
    <location>
        <begin position="1"/>
        <end position="23"/>
    </location>
</feature>
<dbReference type="GO" id="GO:0016139">
    <property type="term" value="P:glycoside catabolic process"/>
    <property type="evidence" value="ECO:0007669"/>
    <property type="project" value="TreeGrafter"/>
</dbReference>
<organism evidence="14 15">
    <name type="scientific">Potamilus streckersoni</name>
    <dbReference type="NCBI Taxonomy" id="2493646"/>
    <lineage>
        <taxon>Eukaryota</taxon>
        <taxon>Metazoa</taxon>
        <taxon>Spiralia</taxon>
        <taxon>Lophotrochozoa</taxon>
        <taxon>Mollusca</taxon>
        <taxon>Bivalvia</taxon>
        <taxon>Autobranchia</taxon>
        <taxon>Heteroconchia</taxon>
        <taxon>Palaeoheterodonta</taxon>
        <taxon>Unionida</taxon>
        <taxon>Unionoidea</taxon>
        <taxon>Unionidae</taxon>
        <taxon>Ambleminae</taxon>
        <taxon>Lampsilini</taxon>
        <taxon>Potamilus</taxon>
    </lineage>
</organism>
<dbReference type="PROSITE" id="PS51257">
    <property type="entry name" value="PROKAR_LIPOPROTEIN"/>
    <property type="match status" value="1"/>
</dbReference>
<dbReference type="EMBL" id="JAEAOA010000401">
    <property type="protein sequence ID" value="KAK3580724.1"/>
    <property type="molecule type" value="Genomic_DNA"/>
</dbReference>
<keyword evidence="10 11" id="KW-0326">Glycosidase</keyword>
<comment type="function">
    <text evidence="3">Alpha-L-fucosidase is responsible for hydrolyzing the alpha-1,6-linked fucose joined to the reducing-end N-acetylglucosamine of the carbohydrate moieties of glycoproteins.</text>
</comment>
<dbReference type="SMART" id="SM00812">
    <property type="entry name" value="Alpha_L_fucos"/>
    <property type="match status" value="1"/>
</dbReference>
<evidence type="ECO:0000259" key="12">
    <source>
        <dbReference type="Pfam" id="PF01120"/>
    </source>
</evidence>
<dbReference type="InterPro" id="IPR057739">
    <property type="entry name" value="Glyco_hydro_29_N"/>
</dbReference>
<dbReference type="GO" id="GO:0006004">
    <property type="term" value="P:fucose metabolic process"/>
    <property type="evidence" value="ECO:0007669"/>
    <property type="project" value="InterPro"/>
</dbReference>
<proteinExistence type="inferred from homology"/>
<dbReference type="PIRSF" id="PIRSF001092">
    <property type="entry name" value="Alpha-L-fucosidase"/>
    <property type="match status" value="1"/>
</dbReference>
<comment type="caution">
    <text evidence="14">The sequence shown here is derived from an EMBL/GenBank/DDBJ whole genome shotgun (WGS) entry which is preliminary data.</text>
</comment>
<evidence type="ECO:0000256" key="5">
    <source>
        <dbReference type="ARBA" id="ARBA00011881"/>
    </source>
</evidence>
<feature type="domain" description="Alpha-L-fucosidase C-terminal" evidence="13">
    <location>
        <begin position="369"/>
        <end position="458"/>
    </location>
</feature>
<evidence type="ECO:0000256" key="4">
    <source>
        <dbReference type="ARBA" id="ARBA00007951"/>
    </source>
</evidence>
<evidence type="ECO:0000256" key="6">
    <source>
        <dbReference type="ARBA" id="ARBA00012662"/>
    </source>
</evidence>
<evidence type="ECO:0000256" key="11">
    <source>
        <dbReference type="PIRNR" id="PIRNR001092"/>
    </source>
</evidence>
<keyword evidence="15" id="KW-1185">Reference proteome</keyword>
<comment type="catalytic activity">
    <reaction evidence="1">
        <text>a neolactoside IV(2)-alpha-Fuc-nLc4Cer(d18:1(4E)) + H2O = a neolactoside nLc4Cer(d18:1(4E)) + L-fucose</text>
        <dbReference type="Rhea" id="RHEA:48224"/>
        <dbReference type="ChEBI" id="CHEBI:2181"/>
        <dbReference type="ChEBI" id="CHEBI:15377"/>
        <dbReference type="ChEBI" id="CHEBI:17006"/>
        <dbReference type="ChEBI" id="CHEBI:28691"/>
    </reaction>
    <physiologicalReaction direction="left-to-right" evidence="1">
        <dbReference type="Rhea" id="RHEA:48225"/>
    </physiologicalReaction>
</comment>
<dbReference type="SUPFAM" id="SSF51445">
    <property type="entry name" value="(Trans)glycosidases"/>
    <property type="match status" value="1"/>
</dbReference>
<evidence type="ECO:0000256" key="3">
    <source>
        <dbReference type="ARBA" id="ARBA00004071"/>
    </source>
</evidence>
<dbReference type="FunFam" id="3.20.20.80:FF:000027">
    <property type="entry name" value="Alpha-L-fucosidase"/>
    <property type="match status" value="1"/>
</dbReference>
<dbReference type="Gene3D" id="2.60.40.1180">
    <property type="entry name" value="Golgi alpha-mannosidase II"/>
    <property type="match status" value="1"/>
</dbReference>
<dbReference type="InterPro" id="IPR000933">
    <property type="entry name" value="Glyco_hydro_29"/>
</dbReference>
<dbReference type="PANTHER" id="PTHR10030">
    <property type="entry name" value="ALPHA-L-FUCOSIDASE"/>
    <property type="match status" value="1"/>
</dbReference>
<reference evidence="14" key="2">
    <citation type="journal article" date="2021" name="Genome Biol. Evol.">
        <title>Developing a high-quality reference genome for a parasitic bivalve with doubly uniparental inheritance (Bivalvia: Unionida).</title>
        <authorList>
            <person name="Smith C.H."/>
        </authorList>
    </citation>
    <scope>NUCLEOTIDE SEQUENCE</scope>
    <source>
        <strain evidence="14">CHS0354</strain>
        <tissue evidence="14">Mantle</tissue>
    </source>
</reference>
<name>A0AAE0VK09_9BIVA</name>
<comment type="similarity">
    <text evidence="4 11">Belongs to the glycosyl hydrolase 29 family.</text>
</comment>
<accession>A0AAE0VK09</accession>
<feature type="chain" id="PRO_5041785305" description="alpha-L-fucosidase" evidence="11">
    <location>
        <begin position="24"/>
        <end position="463"/>
    </location>
</feature>
<dbReference type="EC" id="3.2.1.51" evidence="6"/>
<evidence type="ECO:0000259" key="13">
    <source>
        <dbReference type="Pfam" id="PF16757"/>
    </source>
</evidence>
<evidence type="ECO:0000256" key="10">
    <source>
        <dbReference type="ARBA" id="ARBA00023295"/>
    </source>
</evidence>
<dbReference type="AlphaFoldDB" id="A0AAE0VK09"/>
<dbReference type="GO" id="GO:0004560">
    <property type="term" value="F:alpha-L-fucosidase activity"/>
    <property type="evidence" value="ECO:0007669"/>
    <property type="project" value="UniProtKB-EC"/>
</dbReference>
<dbReference type="PRINTS" id="PR00741">
    <property type="entry name" value="GLHYDRLASE29"/>
</dbReference>
<dbReference type="Proteomes" id="UP001195483">
    <property type="component" value="Unassembled WGS sequence"/>
</dbReference>
<keyword evidence="7 11" id="KW-0732">Signal</keyword>
<evidence type="ECO:0000313" key="14">
    <source>
        <dbReference type="EMBL" id="KAK3580724.1"/>
    </source>
</evidence>
<evidence type="ECO:0000256" key="2">
    <source>
        <dbReference type="ARBA" id="ARBA00000419"/>
    </source>
</evidence>
<dbReference type="InterPro" id="IPR017853">
    <property type="entry name" value="GH"/>
</dbReference>
<dbReference type="FunFam" id="2.60.40.1180:FF:000013">
    <property type="entry name" value="Alpha-L-fucosidase"/>
    <property type="match status" value="1"/>
</dbReference>
<comment type="catalytic activity">
    <reaction evidence="2">
        <text>a neolactoside IV(2)-alpha-Fuc-nLc4Cer(d18:0) + H2O = a neolactoside nLc4Cer(d18:0) + L-fucose</text>
        <dbReference type="Rhea" id="RHEA:49308"/>
        <dbReference type="ChEBI" id="CHEBI:2181"/>
        <dbReference type="ChEBI" id="CHEBI:15377"/>
        <dbReference type="ChEBI" id="CHEBI:91119"/>
        <dbReference type="ChEBI" id="CHEBI:91121"/>
    </reaction>
    <physiologicalReaction direction="left-to-right" evidence="2">
        <dbReference type="Rhea" id="RHEA:49309"/>
    </physiologicalReaction>
</comment>
<dbReference type="Pfam" id="PF01120">
    <property type="entry name" value="Alpha_L_fucos"/>
    <property type="match status" value="1"/>
</dbReference>
<evidence type="ECO:0000256" key="1">
    <source>
        <dbReference type="ARBA" id="ARBA00000321"/>
    </source>
</evidence>
<evidence type="ECO:0000256" key="7">
    <source>
        <dbReference type="ARBA" id="ARBA00022729"/>
    </source>
</evidence>
<reference evidence="14" key="1">
    <citation type="journal article" date="2021" name="Genome Biol. Evol.">
        <title>A High-Quality Reference Genome for a Parasitic Bivalve with Doubly Uniparental Inheritance (Bivalvia: Unionida).</title>
        <authorList>
            <person name="Smith C.H."/>
        </authorList>
    </citation>
    <scope>NUCLEOTIDE SEQUENCE</scope>
    <source>
        <strain evidence="14">CHS0354</strain>
    </source>
</reference>
<evidence type="ECO:0000256" key="9">
    <source>
        <dbReference type="ARBA" id="ARBA00023180"/>
    </source>
</evidence>
<feature type="domain" description="Glycoside hydrolase family 29 N-terminal" evidence="12">
    <location>
        <begin position="22"/>
        <end position="358"/>
    </location>
</feature>
<evidence type="ECO:0000313" key="15">
    <source>
        <dbReference type="Proteomes" id="UP001195483"/>
    </source>
</evidence>
<dbReference type="GO" id="GO:0005764">
    <property type="term" value="C:lysosome"/>
    <property type="evidence" value="ECO:0007669"/>
    <property type="project" value="TreeGrafter"/>
</dbReference>
<gene>
    <name evidence="14" type="ORF">CHS0354_005732</name>
</gene>
<dbReference type="InterPro" id="IPR013780">
    <property type="entry name" value="Glyco_hydro_b"/>
</dbReference>
<dbReference type="InterPro" id="IPR016286">
    <property type="entry name" value="FUC_metazoa-typ"/>
</dbReference>
<reference evidence="14" key="3">
    <citation type="submission" date="2023-05" db="EMBL/GenBank/DDBJ databases">
        <authorList>
            <person name="Smith C.H."/>
        </authorList>
    </citation>
    <scope>NUCLEOTIDE SEQUENCE</scope>
    <source>
        <strain evidence="14">CHS0354</strain>
        <tissue evidence="14">Mantle</tissue>
    </source>
</reference>
<sequence>MALKMHSAVQIVGACMLWTSVSSIRYLPNWNSLDTRPIPSWYDDVKIGMYIHWGVFSVPSTYYGEWFWYEWQTSKYKECVQFMNKNYKPDFTYADFAPQLTAEFFDPNQWADLFKAAGVGYTAFVAKHHEGFCNWPSKYSFNWNSMDVGPKRDLLGDLAAAIRARTNIRFGIYHSLFEWYNPLYLEDKMNNYTTQKFVESKVMPEMYEVVNKYKPEYIFSDGDWEADDTYWNSTEFIAWLYNDSPVKDTVVTNDRWGNNSRCIHGGVYACDDKMNPGHLIKRKWENAMTIDKQWAGFRRNAPLSDYLTIEELLAILAETVSCGGNILINIGITHDGLIVPIFEERLRQMGAWLDVNGESIYATRPWSNQNDTLTSGVWYTSKKQGSGLSVYAIIQNWPTGQTLTLGAPVTTSNTVVSLLGYPNTFRWLPASPVGGIVIQMPYIPVSRMPCQWAWVFKFQNLAN</sequence>
<keyword evidence="8 11" id="KW-0378">Hydrolase</keyword>
<keyword evidence="9" id="KW-0325">Glycoprotein</keyword>
<dbReference type="InterPro" id="IPR031919">
    <property type="entry name" value="Fucosidase_C"/>
</dbReference>
<dbReference type="PANTHER" id="PTHR10030:SF37">
    <property type="entry name" value="ALPHA-L-FUCOSIDASE-RELATED"/>
    <property type="match status" value="1"/>
</dbReference>
<dbReference type="Pfam" id="PF16757">
    <property type="entry name" value="Fucosidase_C"/>
    <property type="match status" value="1"/>
</dbReference>
<protein>
    <recommendedName>
        <fullName evidence="6">alpha-L-fucosidase</fullName>
        <ecNumber evidence="6">3.2.1.51</ecNumber>
    </recommendedName>
</protein>